<protein>
    <submittedName>
        <fullName evidence="1">Adhesin</fullName>
    </submittedName>
</protein>
<accession>A0A385TYU9</accession>
<dbReference type="KEGG" id="plw:D5F53_32820"/>
<geneLocation type="plasmid" evidence="1 2">
    <name>pAZOPL1</name>
</geneLocation>
<dbReference type="Proteomes" id="UP000266552">
    <property type="component" value="Plasmid pAZOPL1"/>
</dbReference>
<dbReference type="InterPro" id="IPR035903">
    <property type="entry name" value="HesB-like_dom_sf"/>
</dbReference>
<organism evidence="1 2">
    <name type="scientific">Paenibacillus lautus</name>
    <name type="common">Bacillus lautus</name>
    <dbReference type="NCBI Taxonomy" id="1401"/>
    <lineage>
        <taxon>Bacteria</taxon>
        <taxon>Bacillati</taxon>
        <taxon>Bacillota</taxon>
        <taxon>Bacilli</taxon>
        <taxon>Bacillales</taxon>
        <taxon>Paenibacillaceae</taxon>
        <taxon>Paenibacillus</taxon>
    </lineage>
</organism>
<dbReference type="EMBL" id="CP032413">
    <property type="protein sequence ID" value="AYB48104.1"/>
    <property type="molecule type" value="Genomic_DNA"/>
</dbReference>
<dbReference type="RefSeq" id="WP_119851458.1">
    <property type="nucleotide sequence ID" value="NZ_CP032413.1"/>
</dbReference>
<gene>
    <name evidence="1" type="ORF">D5F53_32820</name>
</gene>
<keyword evidence="1" id="KW-0614">Plasmid</keyword>
<reference evidence="1 2" key="1">
    <citation type="submission" date="2018-09" db="EMBL/GenBank/DDBJ databases">
        <title>Genome Sequence of Paenibacillus lautus Strain E7593-69, Azo Dye-Degrading Bacteria, Isolated from Commercial Tattoo Inks.</title>
        <authorList>
            <person name="Nho S.W."/>
            <person name="Kim S.-J."/>
            <person name="Kweon O."/>
            <person name="Cerniglia C.E."/>
        </authorList>
    </citation>
    <scope>NUCLEOTIDE SEQUENCE [LARGE SCALE GENOMIC DNA]</scope>
    <source>
        <strain evidence="1 2">E7593-69</strain>
        <plasmid evidence="1 2">pAZOPL1</plasmid>
    </source>
</reference>
<evidence type="ECO:0000313" key="1">
    <source>
        <dbReference type="EMBL" id="AYB48104.1"/>
    </source>
</evidence>
<dbReference type="AlphaFoldDB" id="A0A385TYU9"/>
<proteinExistence type="predicted"/>
<evidence type="ECO:0000313" key="2">
    <source>
        <dbReference type="Proteomes" id="UP000266552"/>
    </source>
</evidence>
<name>A0A385TYU9_PAELA</name>
<dbReference type="SUPFAM" id="SSF89360">
    <property type="entry name" value="HesB-like domain"/>
    <property type="match status" value="1"/>
</dbReference>
<sequence length="94" mass="10051">MIITDGAKAYIEEMMKEAGTTTLRFFNAGAGCCGPSYQLTLDKAQENDIVERINHIEVALDPTIADLVRNVTLDIDLDEEGPALIVSGGSSSCC</sequence>
<keyword evidence="2" id="KW-1185">Reference proteome</keyword>
<dbReference type="Gene3D" id="2.60.300.12">
    <property type="entry name" value="HesB-like domain"/>
    <property type="match status" value="1"/>
</dbReference>